<gene>
    <name evidence="2" type="ORF">DI595_23405</name>
</gene>
<feature type="domain" description="HipA N-terminal subdomain 1" evidence="1">
    <location>
        <begin position="5"/>
        <end position="78"/>
    </location>
</feature>
<sequence>MSHVLDISLRDGKAGELKEDKGRLLTFTYRGNDLARNPVALSASPTVQGERLIDRVARPFFSDLMQDESVRHRLAAALSST</sequence>
<protein>
    <recommendedName>
        <fullName evidence="1">HipA N-terminal subdomain 1 domain-containing protein</fullName>
    </recommendedName>
</protein>
<reference evidence="2 3" key="1">
    <citation type="submission" date="2017-08" db="EMBL/GenBank/DDBJ databases">
        <title>Infants hospitalized years apart are colonized by the same room-sourced microbial strains.</title>
        <authorList>
            <person name="Brooks B."/>
            <person name="Olm M.R."/>
            <person name="Firek B.A."/>
            <person name="Baker R."/>
            <person name="Thomas B.C."/>
            <person name="Morowitz M.J."/>
            <person name="Banfield J.F."/>
        </authorList>
    </citation>
    <scope>NUCLEOTIDE SEQUENCE [LARGE SCALE GENOMIC DNA]</scope>
    <source>
        <strain evidence="2">S2_009_000_R2_73</strain>
    </source>
</reference>
<evidence type="ECO:0000313" key="3">
    <source>
        <dbReference type="Proteomes" id="UP000249769"/>
    </source>
</evidence>
<dbReference type="AlphaFoldDB" id="A0A2W5EDX8"/>
<dbReference type="Proteomes" id="UP000249769">
    <property type="component" value="Unassembled WGS sequence"/>
</dbReference>
<evidence type="ECO:0000313" key="2">
    <source>
        <dbReference type="EMBL" id="PZP41198.1"/>
    </source>
</evidence>
<evidence type="ECO:0000259" key="1">
    <source>
        <dbReference type="Pfam" id="PF13657"/>
    </source>
</evidence>
<dbReference type="EMBL" id="QFOL01000596">
    <property type="protein sequence ID" value="PZP41198.1"/>
    <property type="molecule type" value="Genomic_DNA"/>
</dbReference>
<dbReference type="Pfam" id="PF13657">
    <property type="entry name" value="Couple_hipA"/>
    <property type="match status" value="1"/>
</dbReference>
<organism evidence="2 3">
    <name type="scientific">Agrobacterium fabrum</name>
    <dbReference type="NCBI Taxonomy" id="1176649"/>
    <lineage>
        <taxon>Bacteria</taxon>
        <taxon>Pseudomonadati</taxon>
        <taxon>Pseudomonadota</taxon>
        <taxon>Alphaproteobacteria</taxon>
        <taxon>Hyphomicrobiales</taxon>
        <taxon>Rhizobiaceae</taxon>
        <taxon>Rhizobium/Agrobacterium group</taxon>
        <taxon>Agrobacterium</taxon>
        <taxon>Agrobacterium tumefaciens complex</taxon>
    </lineage>
</organism>
<dbReference type="NCBIfam" id="TIGR03071">
    <property type="entry name" value="couple_hipA"/>
    <property type="match status" value="1"/>
</dbReference>
<accession>A0A2W5EDX8</accession>
<comment type="caution">
    <text evidence="2">The sequence shown here is derived from an EMBL/GenBank/DDBJ whole genome shotgun (WGS) entry which is preliminary data.</text>
</comment>
<dbReference type="InterPro" id="IPR017508">
    <property type="entry name" value="HipA_N1"/>
</dbReference>
<name>A0A2W5EDX8_9HYPH</name>
<proteinExistence type="predicted"/>